<dbReference type="Proteomes" id="UP000003287">
    <property type="component" value="Unassembled WGS sequence"/>
</dbReference>
<dbReference type="EMBL" id="AFUP01000008">
    <property type="protein sequence ID" value="EGV07510.1"/>
    <property type="molecule type" value="Genomic_DNA"/>
</dbReference>
<feature type="region of interest" description="Disordered" evidence="1">
    <location>
        <begin position="510"/>
        <end position="535"/>
    </location>
</feature>
<proteinExistence type="predicted"/>
<reference evidence="2 3" key="1">
    <citation type="submission" date="2011-06" db="EMBL/GenBank/DDBJ databases">
        <authorList>
            <person name="Harkins D.M."/>
            <person name="Madupu R."/>
            <person name="Durkin A.S."/>
            <person name="Torralba M."/>
            <person name="Methe B."/>
            <person name="Sutton G.G."/>
            <person name="Nelson K.E."/>
        </authorList>
    </citation>
    <scope>NUCLEOTIDE SEQUENCE [LARGE SCALE GENOMIC DNA]</scope>
    <source>
        <strain evidence="2 3">SK1060</strain>
    </source>
</reference>
<protein>
    <recommendedName>
        <fullName evidence="4">DUF2958 domain-containing protein</fullName>
    </recommendedName>
</protein>
<sequence length="584" mass="67517">MPENSYGQIRLSIPLAQKDIDTVLINGGNHDGGRLPVIAEFSKGKSNEELGEYLKNTFQGGNGFELEEKKISAWYSDKGIHLAYGTSAREDDTEVLSWSDAANRIAELLENGEFATNVEISEALDYERDRISESLWYLTHDLSEEGKEQGYFELLKISGGFPDETKRLSEALTNSHYLKETIKEYERFLTGYRENRDVLRFHYHKVDSLYQKLQELELSRKEYSTNLTELPKVKAFITEDEVLATLSRGSGIDRGKERITKFFKENHTLQEKADFLKDEYGTGGRSHAVSGLTGSGEWHDAKGIKLEKNDCNDVFLTWSSVAKHIDELLSKNLYEEKKIESKAEREESKEPQKSQYYSKDEPENLMTKEMLERVPELYAQEDVELADKEVHAAYIIPFRSNWTWYMTEYDRESGDAFGLVLGIEPEWGYFNLNELKELNAQRLVLEDFPKTFREIKDTELVKQMSEEEIDRVFNGQLSLKDKQKEQEIFYLSDEMGISLEEAEHIINDRSRLSGVSTEDTEKKGTSPDEKSPVQPTLFDYIQQKEEVELNEKEESLTEQFAVKQGDTVYFDHEAYIARDIEKIK</sequence>
<evidence type="ECO:0000313" key="2">
    <source>
        <dbReference type="EMBL" id="EGV07510.1"/>
    </source>
</evidence>
<evidence type="ECO:0000256" key="1">
    <source>
        <dbReference type="SAM" id="MobiDB-lite"/>
    </source>
</evidence>
<gene>
    <name evidence="2" type="ORF">HMPREF1042_0030</name>
</gene>
<evidence type="ECO:0008006" key="4">
    <source>
        <dbReference type="Google" id="ProtNLM"/>
    </source>
</evidence>
<dbReference type="eggNOG" id="COG0827">
    <property type="taxonomic scope" value="Bacteria"/>
</dbReference>
<feature type="compositionally biased region" description="Basic and acidic residues" evidence="1">
    <location>
        <begin position="519"/>
        <end position="531"/>
    </location>
</feature>
<name>F9P9A5_STRCV</name>
<dbReference type="AlphaFoldDB" id="F9P9A5"/>
<accession>F9P9A5</accession>
<evidence type="ECO:0000313" key="3">
    <source>
        <dbReference type="Proteomes" id="UP000003287"/>
    </source>
</evidence>
<feature type="region of interest" description="Disordered" evidence="1">
    <location>
        <begin position="340"/>
        <end position="362"/>
    </location>
</feature>
<organism evidence="2 3">
    <name type="scientific">Streptococcus constellatus subsp. pharyngis SK1060 = CCUG 46377</name>
    <dbReference type="NCBI Taxonomy" id="1035184"/>
    <lineage>
        <taxon>Bacteria</taxon>
        <taxon>Bacillati</taxon>
        <taxon>Bacillota</taxon>
        <taxon>Bacilli</taxon>
        <taxon>Lactobacillales</taxon>
        <taxon>Streptococcaceae</taxon>
        <taxon>Streptococcus</taxon>
        <taxon>Streptococcus anginosus group</taxon>
    </lineage>
</organism>